<comment type="catalytic activity">
    <reaction evidence="1">
        <text>Hydrolytically removes 5'-nucleotides successively from the 3'-hydroxy termini of 3'-hydroxy-terminated oligonucleotides.</text>
        <dbReference type="EC" id="3.1.4.1"/>
    </reaction>
</comment>
<reference evidence="12 13" key="1">
    <citation type="submission" date="2022-08" db="EMBL/GenBank/DDBJ databases">
        <title>Reclassification of Massilia species as members of the genera Telluria, Duganella, Pseudoduganella, Mokoshia gen. nov. and Zemynaea gen. nov. using orthogonal and non-orthogonal genome-based approaches.</title>
        <authorList>
            <person name="Bowman J.P."/>
        </authorList>
    </citation>
    <scope>NUCLEOTIDE SEQUENCE [LARGE SCALE GENOMIC DNA]</scope>
    <source>
        <strain evidence="12 13">LMG 28164</strain>
    </source>
</reference>
<feature type="domain" description="VRR-NUC" evidence="11">
    <location>
        <begin position="438"/>
        <end position="552"/>
    </location>
</feature>
<dbReference type="Pfam" id="PF18081">
    <property type="entry name" value="FANC_SAP"/>
    <property type="match status" value="1"/>
</dbReference>
<evidence type="ECO:0000256" key="2">
    <source>
        <dbReference type="ARBA" id="ARBA00001936"/>
    </source>
</evidence>
<keyword evidence="13" id="KW-1185">Reference proteome</keyword>
<evidence type="ECO:0000256" key="5">
    <source>
        <dbReference type="ARBA" id="ARBA00012029"/>
    </source>
</evidence>
<evidence type="ECO:0000256" key="7">
    <source>
        <dbReference type="ARBA" id="ARBA00022723"/>
    </source>
</evidence>
<dbReference type="Gene3D" id="3.40.1350.10">
    <property type="match status" value="1"/>
</dbReference>
<keyword evidence="8" id="KW-0378">Hydrolase</keyword>
<evidence type="ECO:0000313" key="12">
    <source>
        <dbReference type="EMBL" id="MCS0590230.1"/>
    </source>
</evidence>
<dbReference type="EMBL" id="JANUGX010000015">
    <property type="protein sequence ID" value="MCS0590230.1"/>
    <property type="molecule type" value="Genomic_DNA"/>
</dbReference>
<dbReference type="Proteomes" id="UP001205560">
    <property type="component" value="Unassembled WGS sequence"/>
</dbReference>
<dbReference type="RefSeq" id="WP_258846002.1">
    <property type="nucleotide sequence ID" value="NZ_JANUGX010000015.1"/>
</dbReference>
<keyword evidence="7" id="KW-0479">Metal-binding</keyword>
<protein>
    <recommendedName>
        <fullName evidence="5">phosphodiesterase I</fullName>
        <ecNumber evidence="5">3.1.4.1</ecNumber>
    </recommendedName>
</protein>
<dbReference type="Pfam" id="PF08774">
    <property type="entry name" value="VRR_NUC"/>
    <property type="match status" value="1"/>
</dbReference>
<dbReference type="InterPro" id="IPR014883">
    <property type="entry name" value="VRR_NUC"/>
</dbReference>
<dbReference type="SMART" id="SM00990">
    <property type="entry name" value="VRR_NUC"/>
    <property type="match status" value="1"/>
</dbReference>
<dbReference type="Pfam" id="PF21315">
    <property type="entry name" value="FAN1_HTH"/>
    <property type="match status" value="1"/>
</dbReference>
<comment type="caution">
    <text evidence="12">The sequence shown here is derived from an EMBL/GenBank/DDBJ whole genome shotgun (WGS) entry which is preliminary data.</text>
</comment>
<evidence type="ECO:0000256" key="3">
    <source>
        <dbReference type="ARBA" id="ARBA00001946"/>
    </source>
</evidence>
<name>A0ABT2A804_9BURK</name>
<comment type="cofactor">
    <cofactor evidence="2">
        <name>Mn(2+)</name>
        <dbReference type="ChEBI" id="CHEBI:29035"/>
    </cofactor>
</comment>
<evidence type="ECO:0000256" key="8">
    <source>
        <dbReference type="ARBA" id="ARBA00022801"/>
    </source>
</evidence>
<evidence type="ECO:0000259" key="11">
    <source>
        <dbReference type="SMART" id="SM00990"/>
    </source>
</evidence>
<sequence>MIRVLENEFYYLDNFQRVLDWIAQRYADLLDEEEHGFIAAFGRLPRPSQALFVRMVMRKGSLFRASKMQYPEIGCPVAAVQDLLPTGWIALDPVLGLEELFELLVKPEIADAFALKAPLRSARKDEQLQALREQHAEARPFSQWYPGSADTVFAIDMKPLCDRLRLVFFGNLHQDWTEFVLSDLGLFRYEQVEFSEASRGFRSRQDIEHYLQLHACRERFHELEPGCEQMREVLHEVLRDLPRHSFGNDWLESRREKLLFRIGQQFEKDKDWASAHAVYAGCRFPGARSRAMRVLEKDEKFDQAYELFCAAEQAPESEAERQHLLRIGPRLARKLGHAKVKARKAAPPARLDLNLPIPNGEWRVEGVVLAHLHRDEAPVFYVENTLANTLFGLLCWPAVFAAIPGAFFHPFHRGPTDLYSPDFHQRRRREFDACLARLDDGSHVEAILATWDEKAGIQSPFVAWDWLDRDILELALRCIPAPHLKLWCQRILQDVKDNRTGFPDLIQFFPDEGRYEMIEVKGPGDRLQDNQLRWIEYCREHGMPVTVCYLQWQEAA</sequence>
<comment type="cofactor">
    <cofactor evidence="3">
        <name>Mg(2+)</name>
        <dbReference type="ChEBI" id="CHEBI:18420"/>
    </cofactor>
</comment>
<proteinExistence type="inferred from homology"/>
<dbReference type="InterPro" id="IPR040603">
    <property type="entry name" value="FAN1_SAP_bact"/>
</dbReference>
<evidence type="ECO:0000256" key="4">
    <source>
        <dbReference type="ARBA" id="ARBA00005533"/>
    </source>
</evidence>
<comment type="similarity">
    <text evidence="4">Belongs to the FAN1 family.</text>
</comment>
<dbReference type="InterPro" id="IPR011856">
    <property type="entry name" value="tRNA_endonuc-like_dom_sf"/>
</dbReference>
<dbReference type="PANTHER" id="PTHR15749:SF4">
    <property type="entry name" value="FANCONI-ASSOCIATED NUCLEASE 1"/>
    <property type="match status" value="1"/>
</dbReference>
<evidence type="ECO:0000256" key="1">
    <source>
        <dbReference type="ARBA" id="ARBA00000983"/>
    </source>
</evidence>
<accession>A0ABT2A804</accession>
<keyword evidence="6" id="KW-0540">Nuclease</keyword>
<evidence type="ECO:0000256" key="9">
    <source>
        <dbReference type="ARBA" id="ARBA00022842"/>
    </source>
</evidence>
<gene>
    <name evidence="12" type="ORF">NX782_13605</name>
</gene>
<organism evidence="12 13">
    <name type="scientific">Massilia norwichensis</name>
    <dbReference type="NCBI Taxonomy" id="1442366"/>
    <lineage>
        <taxon>Bacteria</taxon>
        <taxon>Pseudomonadati</taxon>
        <taxon>Pseudomonadota</taxon>
        <taxon>Betaproteobacteria</taxon>
        <taxon>Burkholderiales</taxon>
        <taxon>Oxalobacteraceae</taxon>
        <taxon>Telluria group</taxon>
        <taxon>Massilia</taxon>
    </lineage>
</organism>
<dbReference type="EC" id="3.1.4.1" evidence="5"/>
<dbReference type="InterPro" id="IPR033315">
    <property type="entry name" value="Fan1-like"/>
</dbReference>
<evidence type="ECO:0000256" key="10">
    <source>
        <dbReference type="ARBA" id="ARBA00023211"/>
    </source>
</evidence>
<evidence type="ECO:0000313" key="13">
    <source>
        <dbReference type="Proteomes" id="UP001205560"/>
    </source>
</evidence>
<keyword evidence="10" id="KW-0464">Manganese</keyword>
<dbReference type="PANTHER" id="PTHR15749">
    <property type="entry name" value="FANCONI-ASSOCIATED NUCLEASE 1"/>
    <property type="match status" value="1"/>
</dbReference>
<keyword evidence="9" id="KW-0460">Magnesium</keyword>
<dbReference type="InterPro" id="IPR049125">
    <property type="entry name" value="FAN1-like_WH"/>
</dbReference>
<evidence type="ECO:0000256" key="6">
    <source>
        <dbReference type="ARBA" id="ARBA00022722"/>
    </source>
</evidence>